<dbReference type="GO" id="GO:0005874">
    <property type="term" value="C:microtubule"/>
    <property type="evidence" value="ECO:0007669"/>
    <property type="project" value="TreeGrafter"/>
</dbReference>
<dbReference type="GO" id="GO:0008017">
    <property type="term" value="F:microtubule binding"/>
    <property type="evidence" value="ECO:0007669"/>
    <property type="project" value="InterPro"/>
</dbReference>
<organism evidence="3 4">
    <name type="scientific">Ampelomyces quisqualis</name>
    <name type="common">Powdery mildew agent</name>
    <dbReference type="NCBI Taxonomy" id="50730"/>
    <lineage>
        <taxon>Eukaryota</taxon>
        <taxon>Fungi</taxon>
        <taxon>Dikarya</taxon>
        <taxon>Ascomycota</taxon>
        <taxon>Pezizomycotina</taxon>
        <taxon>Dothideomycetes</taxon>
        <taxon>Pleosporomycetidae</taxon>
        <taxon>Pleosporales</taxon>
        <taxon>Pleosporineae</taxon>
        <taxon>Phaeosphaeriaceae</taxon>
        <taxon>Ampelomyces</taxon>
    </lineage>
</organism>
<protein>
    <submittedName>
        <fullName evidence="3">Kinesin motor domain-containing protein</fullName>
    </submittedName>
</protein>
<dbReference type="InterPro" id="IPR027640">
    <property type="entry name" value="Kinesin-like_fam"/>
</dbReference>
<dbReference type="Proteomes" id="UP000800096">
    <property type="component" value="Unassembled WGS sequence"/>
</dbReference>
<dbReference type="Gene3D" id="3.40.850.10">
    <property type="entry name" value="Kinesin motor domain"/>
    <property type="match status" value="1"/>
</dbReference>
<dbReference type="InterPro" id="IPR036961">
    <property type="entry name" value="Kinesin_motor_dom_sf"/>
</dbReference>
<dbReference type="InterPro" id="IPR027417">
    <property type="entry name" value="P-loop_NTPase"/>
</dbReference>
<dbReference type="InterPro" id="IPR001752">
    <property type="entry name" value="Kinesin_motor_dom"/>
</dbReference>
<dbReference type="SMART" id="SM00129">
    <property type="entry name" value="KISc"/>
    <property type="match status" value="1"/>
</dbReference>
<dbReference type="PANTHER" id="PTHR24115">
    <property type="entry name" value="KINESIN-RELATED"/>
    <property type="match status" value="1"/>
</dbReference>
<gene>
    <name evidence="3" type="ORF">BDU57DRAFT_462562</name>
</gene>
<keyword evidence="1" id="KW-0175">Coiled coil</keyword>
<evidence type="ECO:0000313" key="4">
    <source>
        <dbReference type="Proteomes" id="UP000800096"/>
    </source>
</evidence>
<dbReference type="PRINTS" id="PR00380">
    <property type="entry name" value="KINESINHEAVY"/>
</dbReference>
<keyword evidence="4" id="KW-1185">Reference proteome</keyword>
<evidence type="ECO:0000259" key="2">
    <source>
        <dbReference type="SMART" id="SM00129"/>
    </source>
</evidence>
<dbReference type="GO" id="GO:0003777">
    <property type="term" value="F:microtubule motor activity"/>
    <property type="evidence" value="ECO:0007669"/>
    <property type="project" value="InterPro"/>
</dbReference>
<sequence>MVEFIDIGVAEAIINDMAKPLQDVVTQALQKQAREFADRMGDVRDAHEAEMSDMSTKYEQYKQDLKETMDNLVIDRAELMDMVAPLQVWARIVLPKASAPSSWSRKAIETKNVWIADGKYSICSSPNAGMKKTRASNAVTNKSHHSASPTSFKYDRIFGPNSMNSQVFDSLSVYVNHGLESKHLMLFMYGRSGTGKSQTLIRPYTQVLDSDKKHVMHHSPLIERILETAFGRTRARARSDNVVSGTILARITCLKDRTKNLYDISSKGPKHMAFDTESGLFRIFGVAGRHPPATKACTSARGAVEYIQESDKHRGTGETTGNQKSSRGHAWYEVRMCCRSSSEQGHDDDLELGVFSFLDLGGVEKLQTAQKSESTSLTKALAALKTPFQAIAAKDMEWEAPDGDPVRYRILHFLCTVTGTGGQLVCSSDHASAQSYGAV</sequence>
<dbReference type="EMBL" id="ML979147">
    <property type="protein sequence ID" value="KAF1910986.1"/>
    <property type="molecule type" value="Genomic_DNA"/>
</dbReference>
<name>A0A6A5Q8A6_AMPQU</name>
<reference evidence="3" key="1">
    <citation type="journal article" date="2020" name="Stud. Mycol.">
        <title>101 Dothideomycetes genomes: a test case for predicting lifestyles and emergence of pathogens.</title>
        <authorList>
            <person name="Haridas S."/>
            <person name="Albert R."/>
            <person name="Binder M."/>
            <person name="Bloem J."/>
            <person name="Labutti K."/>
            <person name="Salamov A."/>
            <person name="Andreopoulos B."/>
            <person name="Baker S."/>
            <person name="Barry K."/>
            <person name="Bills G."/>
            <person name="Bluhm B."/>
            <person name="Cannon C."/>
            <person name="Castanera R."/>
            <person name="Culley D."/>
            <person name="Daum C."/>
            <person name="Ezra D."/>
            <person name="Gonzalez J."/>
            <person name="Henrissat B."/>
            <person name="Kuo A."/>
            <person name="Liang C."/>
            <person name="Lipzen A."/>
            <person name="Lutzoni F."/>
            <person name="Magnuson J."/>
            <person name="Mondo S."/>
            <person name="Nolan M."/>
            <person name="Ohm R."/>
            <person name="Pangilinan J."/>
            <person name="Park H.-J."/>
            <person name="Ramirez L."/>
            <person name="Alfaro M."/>
            <person name="Sun H."/>
            <person name="Tritt A."/>
            <person name="Yoshinaga Y."/>
            <person name="Zwiers L.-H."/>
            <person name="Turgeon B."/>
            <person name="Goodwin S."/>
            <person name="Spatafora J."/>
            <person name="Crous P."/>
            <person name="Grigoriev I."/>
        </authorList>
    </citation>
    <scope>NUCLEOTIDE SEQUENCE</scope>
    <source>
        <strain evidence="3">HMLAC05119</strain>
    </source>
</reference>
<dbReference type="GO" id="GO:0005524">
    <property type="term" value="F:ATP binding"/>
    <property type="evidence" value="ECO:0007669"/>
    <property type="project" value="InterPro"/>
</dbReference>
<dbReference type="OrthoDB" id="3176171at2759"/>
<feature type="coiled-coil region" evidence="1">
    <location>
        <begin position="44"/>
        <end position="82"/>
    </location>
</feature>
<dbReference type="SUPFAM" id="SSF52540">
    <property type="entry name" value="P-loop containing nucleoside triphosphate hydrolases"/>
    <property type="match status" value="1"/>
</dbReference>
<evidence type="ECO:0000313" key="3">
    <source>
        <dbReference type="EMBL" id="KAF1910986.1"/>
    </source>
</evidence>
<dbReference type="GO" id="GO:0016887">
    <property type="term" value="F:ATP hydrolysis activity"/>
    <property type="evidence" value="ECO:0007669"/>
    <property type="project" value="TreeGrafter"/>
</dbReference>
<evidence type="ECO:0000256" key="1">
    <source>
        <dbReference type="SAM" id="Coils"/>
    </source>
</evidence>
<proteinExistence type="predicted"/>
<feature type="domain" description="Kinesin motor" evidence="2">
    <location>
        <begin position="83"/>
        <end position="404"/>
    </location>
</feature>
<dbReference type="AlphaFoldDB" id="A0A6A5Q8A6"/>
<accession>A0A6A5Q8A6</accession>
<dbReference type="GO" id="GO:0005871">
    <property type="term" value="C:kinesin complex"/>
    <property type="evidence" value="ECO:0007669"/>
    <property type="project" value="TreeGrafter"/>
</dbReference>
<dbReference type="GO" id="GO:0007018">
    <property type="term" value="P:microtubule-based movement"/>
    <property type="evidence" value="ECO:0007669"/>
    <property type="project" value="InterPro"/>
</dbReference>
<dbReference type="Pfam" id="PF00225">
    <property type="entry name" value="Kinesin"/>
    <property type="match status" value="1"/>
</dbReference>